<feature type="chain" id="PRO_5008603158" description="TRP C-terminal domain-containing protein" evidence="2">
    <location>
        <begin position="24"/>
        <end position="399"/>
    </location>
</feature>
<protein>
    <recommendedName>
        <fullName evidence="5">TRP C-terminal domain-containing protein</fullName>
    </recommendedName>
</protein>
<evidence type="ECO:0008006" key="5">
    <source>
        <dbReference type="Google" id="ProtNLM"/>
    </source>
</evidence>
<accession>A0A1B8AS73</accession>
<evidence type="ECO:0000256" key="2">
    <source>
        <dbReference type="SAM" id="SignalP"/>
    </source>
</evidence>
<evidence type="ECO:0000256" key="1">
    <source>
        <dbReference type="SAM" id="Phobius"/>
    </source>
</evidence>
<dbReference type="EMBL" id="LYXU01000002">
    <property type="protein sequence ID" value="OBS23375.1"/>
    <property type="molecule type" value="Genomic_DNA"/>
</dbReference>
<proteinExistence type="predicted"/>
<dbReference type="AlphaFoldDB" id="A0A1B8AS73"/>
<keyword evidence="1" id="KW-0472">Membrane</keyword>
<keyword evidence="1" id="KW-1133">Transmembrane helix</keyword>
<dbReference type="OMA" id="RVVLMYE"/>
<name>A0A1B8AS73_FUSPO</name>
<evidence type="ECO:0000313" key="4">
    <source>
        <dbReference type="Proteomes" id="UP000091967"/>
    </source>
</evidence>
<keyword evidence="1" id="KW-0812">Transmembrane</keyword>
<feature type="transmembrane region" description="Helical" evidence="1">
    <location>
        <begin position="216"/>
        <end position="237"/>
    </location>
</feature>
<feature type="transmembrane region" description="Helical" evidence="1">
    <location>
        <begin position="319"/>
        <end position="336"/>
    </location>
</feature>
<feature type="transmembrane region" description="Helical" evidence="1">
    <location>
        <begin position="281"/>
        <end position="313"/>
    </location>
</feature>
<gene>
    <name evidence="3" type="ORF">FPOA_03924</name>
</gene>
<reference evidence="3 4" key="1">
    <citation type="submission" date="2016-06" db="EMBL/GenBank/DDBJ databases">
        <title>Living apart together: crosstalk between the core and supernumerary genomes in a fungal plant pathogen.</title>
        <authorList>
            <person name="Vanheule A."/>
            <person name="Audenaert K."/>
            <person name="Warris S."/>
            <person name="Van De Geest H."/>
            <person name="Schijlen E."/>
            <person name="Hofte M."/>
            <person name="De Saeger S."/>
            <person name="Haesaert G."/>
            <person name="Waalwijk C."/>
            <person name="Van Der Lee T."/>
        </authorList>
    </citation>
    <scope>NUCLEOTIDE SEQUENCE [LARGE SCALE GENOMIC DNA]</scope>
    <source>
        <strain evidence="3 4">2516</strain>
    </source>
</reference>
<evidence type="ECO:0000313" key="3">
    <source>
        <dbReference type="EMBL" id="OBS23375.1"/>
    </source>
</evidence>
<organism evidence="3 4">
    <name type="scientific">Fusarium poae</name>
    <dbReference type="NCBI Taxonomy" id="36050"/>
    <lineage>
        <taxon>Eukaryota</taxon>
        <taxon>Fungi</taxon>
        <taxon>Dikarya</taxon>
        <taxon>Ascomycota</taxon>
        <taxon>Pezizomycotina</taxon>
        <taxon>Sordariomycetes</taxon>
        <taxon>Hypocreomycetidae</taxon>
        <taxon>Hypocreales</taxon>
        <taxon>Nectriaceae</taxon>
        <taxon>Fusarium</taxon>
    </lineage>
</organism>
<keyword evidence="2" id="KW-0732">Signal</keyword>
<feature type="signal peptide" evidence="2">
    <location>
        <begin position="1"/>
        <end position="23"/>
    </location>
</feature>
<keyword evidence="4" id="KW-1185">Reference proteome</keyword>
<feature type="transmembrane region" description="Helical" evidence="1">
    <location>
        <begin position="174"/>
        <end position="196"/>
    </location>
</feature>
<comment type="caution">
    <text evidence="3">The sequence shown here is derived from an EMBL/GenBank/DDBJ whole genome shotgun (WGS) entry which is preliminary data.</text>
</comment>
<sequence length="399" mass="44995">MPCFTQHVLVLFITLLILHVGSAKADMQPFHHFYTEWGFIFERIIRVNCSAEYDIYTDGKMPRSKWYETSRWLGSGSTSANVVPLADCIIKNSPEYMKAGMAAANVVLGLTPAILSSLGSSVDETSTLFVCGRRPFLAICLCLGSPGVPPLRLFEHRQLSQPLERRQGRLKLELYSFATEVLILIAEYVIVFASIANVAQLGYEMGSRVVLVFAPHLSYLILLWLFIGSSAHIFAAVSLSLRVRIEHEEYEDDDAISGLQSWIIPWCRKGTTKIVFLPETLFYSFFVGFVSLLIAAHIIFGTLVFSSVLFISVRDCMPLIGRLMASVIVCRVVLMYEIAKIRHLCWAEDPPFLTFEDPEDKVDDVRERGYMTGTDGQRDGFSLIPKFRRFTTFNPGNEI</sequence>
<dbReference type="Proteomes" id="UP000091967">
    <property type="component" value="Unassembled WGS sequence"/>
</dbReference>